<protein>
    <submittedName>
        <fullName evidence="1">Uncharacterized protein</fullName>
    </submittedName>
</protein>
<dbReference type="AlphaFoldDB" id="A0A9E4KA72"/>
<evidence type="ECO:0000313" key="1">
    <source>
        <dbReference type="EMBL" id="MCG7945328.1"/>
    </source>
</evidence>
<dbReference type="Proteomes" id="UP000886667">
    <property type="component" value="Unassembled WGS sequence"/>
</dbReference>
<gene>
    <name evidence="1" type="ORF">JAZ07_03165</name>
    <name evidence="2" type="ORF">JAZ07_03210</name>
</gene>
<dbReference type="EMBL" id="JAEPCM010000081">
    <property type="protein sequence ID" value="MCG7945337.1"/>
    <property type="molecule type" value="Genomic_DNA"/>
</dbReference>
<name>A0A9E4KA72_9GAMM</name>
<evidence type="ECO:0000313" key="3">
    <source>
        <dbReference type="Proteomes" id="UP000886667"/>
    </source>
</evidence>
<organism evidence="1 3">
    <name type="scientific">Candidatus Thiodiazotropha taylori</name>
    <dbReference type="NCBI Taxonomy" id="2792791"/>
    <lineage>
        <taxon>Bacteria</taxon>
        <taxon>Pseudomonadati</taxon>
        <taxon>Pseudomonadota</taxon>
        <taxon>Gammaproteobacteria</taxon>
        <taxon>Chromatiales</taxon>
        <taxon>Sedimenticolaceae</taxon>
        <taxon>Candidatus Thiodiazotropha</taxon>
    </lineage>
</organism>
<sequence length="108" mass="12224">MNTLYVKGEPEIIIGNLFSLNEEGHIAFGLSARSLEPADITQLESSSVDFRDYLMEGFVKFSIRLSKLNDRLKIEIELFGSNRDEHIVPHVEFYISQAGYQATEVVNA</sequence>
<comment type="caution">
    <text evidence="1">The sequence shown here is derived from an EMBL/GenBank/DDBJ whole genome shotgun (WGS) entry which is preliminary data.</text>
</comment>
<reference evidence="1" key="1">
    <citation type="journal article" date="2021" name="Proc. Natl. Acad. Sci. U.S.A.">
        <title>Global biogeography of chemosynthetic symbionts reveals both localized and globally distributed symbiont groups. .</title>
        <authorList>
            <person name="Osvatic J.T."/>
            <person name="Wilkins L.G.E."/>
            <person name="Leibrecht L."/>
            <person name="Leray M."/>
            <person name="Zauner S."/>
            <person name="Polzin J."/>
            <person name="Camacho Y."/>
            <person name="Gros O."/>
            <person name="van Gils J.A."/>
            <person name="Eisen J.A."/>
            <person name="Petersen J.M."/>
            <person name="Yuen B."/>
        </authorList>
    </citation>
    <scope>NUCLEOTIDE SEQUENCE</scope>
    <source>
        <strain evidence="1">MAGclacostrist064TRANS</strain>
    </source>
</reference>
<proteinExistence type="predicted"/>
<evidence type="ECO:0000313" key="2">
    <source>
        <dbReference type="EMBL" id="MCG7945337.1"/>
    </source>
</evidence>
<dbReference type="EMBL" id="JAEPCM010000081">
    <property type="protein sequence ID" value="MCG7945328.1"/>
    <property type="molecule type" value="Genomic_DNA"/>
</dbReference>
<accession>A0A9E4KA72</accession>